<evidence type="ECO:0000313" key="2">
    <source>
        <dbReference type="Proteomes" id="UP000695007"/>
    </source>
</evidence>
<dbReference type="AlphaFoldDB" id="A0AAJ6YGK2"/>
<dbReference type="GeneID" id="105362047"/>
<evidence type="ECO:0000313" key="3">
    <source>
        <dbReference type="RefSeq" id="XP_011497673.1"/>
    </source>
</evidence>
<dbReference type="Pfam" id="PF02493">
    <property type="entry name" value="MORN"/>
    <property type="match status" value="2"/>
</dbReference>
<dbReference type="SUPFAM" id="SSF82185">
    <property type="entry name" value="Histone H3 K4-specific methyltransferase SET7/9 N-terminal domain"/>
    <property type="match status" value="1"/>
</dbReference>
<dbReference type="Proteomes" id="UP000695007">
    <property type="component" value="Unplaced"/>
</dbReference>
<dbReference type="PANTHER" id="PTHR46917:SF1">
    <property type="entry name" value="MORN REPEAT-CONTAINING PROTEIN 2"/>
    <property type="match status" value="1"/>
</dbReference>
<dbReference type="Gene3D" id="2.20.110.10">
    <property type="entry name" value="Histone H3 K4-specific methyltransferase SET7/9 N-terminal domain"/>
    <property type="match status" value="1"/>
</dbReference>
<reference evidence="3" key="1">
    <citation type="submission" date="2025-08" db="UniProtKB">
        <authorList>
            <consortium name="RefSeq"/>
        </authorList>
    </citation>
    <scope>IDENTIFICATION</scope>
</reference>
<dbReference type="KEGG" id="csol:105362047"/>
<gene>
    <name evidence="3" type="primary">LOC105362047</name>
</gene>
<accession>A0AAJ6YGK2</accession>
<keyword evidence="1" id="KW-0677">Repeat</keyword>
<sequence length="160" mass="18563">MQKVKKKAKKLAEDTSKVNKEIRYGKDKFNFTNGDSYEGEYIVINNEEIYRHGYGVYKTSDLDEYRALWDYDCIASDAHIIYSNSAEYKGEFNNEGAMNGKGVYIFPDGSSLNATWKDNLPIADFIYKDPLGYNWQGNESLDKEMVVFTPENYVCREDYN</sequence>
<proteinExistence type="predicted"/>
<dbReference type="RefSeq" id="XP_011497673.1">
    <property type="nucleotide sequence ID" value="XM_011499371.1"/>
</dbReference>
<name>A0AAJ6YGK2_9HYME</name>
<dbReference type="InterPro" id="IPR052849">
    <property type="entry name" value="MORN_repeat_protein"/>
</dbReference>
<protein>
    <submittedName>
        <fullName evidence="3">Phosphatidylinositol 4-phosphate 5-kinase 1-like</fullName>
    </submittedName>
</protein>
<organism evidence="2 3">
    <name type="scientific">Ceratosolen solmsi marchali</name>
    <dbReference type="NCBI Taxonomy" id="326594"/>
    <lineage>
        <taxon>Eukaryota</taxon>
        <taxon>Metazoa</taxon>
        <taxon>Ecdysozoa</taxon>
        <taxon>Arthropoda</taxon>
        <taxon>Hexapoda</taxon>
        <taxon>Insecta</taxon>
        <taxon>Pterygota</taxon>
        <taxon>Neoptera</taxon>
        <taxon>Endopterygota</taxon>
        <taxon>Hymenoptera</taxon>
        <taxon>Apocrita</taxon>
        <taxon>Proctotrupomorpha</taxon>
        <taxon>Chalcidoidea</taxon>
        <taxon>Agaonidae</taxon>
        <taxon>Agaoninae</taxon>
        <taxon>Ceratosolen</taxon>
    </lineage>
</organism>
<dbReference type="InterPro" id="IPR003409">
    <property type="entry name" value="MORN"/>
</dbReference>
<evidence type="ECO:0000256" key="1">
    <source>
        <dbReference type="ARBA" id="ARBA00022737"/>
    </source>
</evidence>
<keyword evidence="2" id="KW-1185">Reference proteome</keyword>
<dbReference type="PANTHER" id="PTHR46917">
    <property type="entry name" value="MORN REPEAT-CONTAINING PROTEIN 2"/>
    <property type="match status" value="1"/>
</dbReference>